<keyword evidence="2" id="KW-0378">Hydrolase</keyword>
<dbReference type="InterPro" id="IPR000322">
    <property type="entry name" value="Glyco_hydro_31_TIM"/>
</dbReference>
<dbReference type="CDD" id="cd06596">
    <property type="entry name" value="GH31_CPE1046"/>
    <property type="match status" value="1"/>
</dbReference>
<dbReference type="Pfam" id="PF00754">
    <property type="entry name" value="F5_F8_type_C"/>
    <property type="match status" value="1"/>
</dbReference>
<keyword evidence="2" id="KW-0326">Glycosidase</keyword>
<dbReference type="PANTHER" id="PTHR43863">
    <property type="entry name" value="HYDROLASE, PUTATIVE (AFU_ORTHOLOGUE AFUA_1G03140)-RELATED"/>
    <property type="match status" value="1"/>
</dbReference>
<dbReference type="Gene3D" id="2.60.40.1760">
    <property type="entry name" value="glycosyl hydrolase (family 31)"/>
    <property type="match status" value="1"/>
</dbReference>
<dbReference type="SUPFAM" id="SSF51445">
    <property type="entry name" value="(Trans)glycosidases"/>
    <property type="match status" value="1"/>
</dbReference>
<name>A0A941IAU2_9BACI</name>
<reference evidence="6" key="1">
    <citation type="submission" date="2021-04" db="EMBL/GenBank/DDBJ databases">
        <title>Isolation and polyphasic classification of algal microorganism.</title>
        <authorList>
            <person name="Wang S."/>
        </authorList>
    </citation>
    <scope>NUCLEOTIDE SEQUENCE</scope>
    <source>
        <strain evidence="6">720a</strain>
    </source>
</reference>
<dbReference type="SUPFAM" id="SSF74650">
    <property type="entry name" value="Galactose mutarotase-like"/>
    <property type="match status" value="1"/>
</dbReference>
<dbReference type="InterPro" id="IPR013780">
    <property type="entry name" value="Glyco_hydro_b"/>
</dbReference>
<dbReference type="GO" id="GO:0005975">
    <property type="term" value="P:carbohydrate metabolic process"/>
    <property type="evidence" value="ECO:0007669"/>
    <property type="project" value="InterPro"/>
</dbReference>
<dbReference type="Gene3D" id="2.60.120.260">
    <property type="entry name" value="Galactose-binding domain-like"/>
    <property type="match status" value="1"/>
</dbReference>
<evidence type="ECO:0000256" key="1">
    <source>
        <dbReference type="ARBA" id="ARBA00007806"/>
    </source>
</evidence>
<accession>A0A941IAU2</accession>
<dbReference type="Pfam" id="PF21365">
    <property type="entry name" value="Glyco_hydro_31_3rd"/>
    <property type="match status" value="1"/>
</dbReference>
<dbReference type="InterPro" id="IPR008979">
    <property type="entry name" value="Galactose-bd-like_sf"/>
</dbReference>
<dbReference type="PANTHER" id="PTHR43863:SF2">
    <property type="entry name" value="MALTASE-GLUCOAMYLASE"/>
    <property type="match status" value="1"/>
</dbReference>
<comment type="caution">
    <text evidence="6">The sequence shown here is derived from an EMBL/GenBank/DDBJ whole genome shotgun (WGS) entry which is preliminary data.</text>
</comment>
<dbReference type="CDD" id="cd14752">
    <property type="entry name" value="GH31_N"/>
    <property type="match status" value="1"/>
</dbReference>
<dbReference type="InterPro" id="IPR054470">
    <property type="entry name" value="FIMAH_dom"/>
</dbReference>
<keyword evidence="4" id="KW-0732">Signal</keyword>
<dbReference type="Pfam" id="PF17137">
    <property type="entry name" value="DUF5110"/>
    <property type="match status" value="1"/>
</dbReference>
<gene>
    <name evidence="6" type="ORF">KCX74_06645</name>
</gene>
<comment type="similarity">
    <text evidence="1 2">Belongs to the glycosyl hydrolase 31 family.</text>
</comment>
<proteinExistence type="inferred from homology"/>
<sequence>MEKLLKLLVSNAVIIVALTMLASASFAQEEQKHETVIGNLTDFSVEENTYTLSAGDAKVRVVFYKDDMFRIWLAQDGEFTDPAGEAIIVKHEFPELTTNWSNEGDYYRIDTKDVTLRVYKQPLRFELYESDNKTVVWKEMKGLSWDDEETSQTLKRAEEEQFFGGGMQNGRFTHRDETIEISTSYNWEDGGHPNAVPFYMSTSGYGVFRNTFSPGSYSFNDPVKTIHKEKRFDSYYFYGPDLKEILDGYTELTGRPFMPPLYGLELGDADCYNDEGQTTIDSLEVANGYLQYDMPVGWMLVNDGYGCGYEGLVEVGQELRDRNIELGLWTEDGLPDQEYEVSEAGVRVRKLDVAWVGPGYRFALNAAKEAYQGIEENSNARGFTWMVEGWSGAQRYAVQWTGDQTGSWENIRFHIPTIAGSGLSGQAFTTGDIDGIFGGSAETYVRDLQWKVFNPVLMSMSGWADTDKQPWRYGEPYTSINRKYLKLRQQLLPYIYTYAAEAHQSGVPLARSMVLEYPDDPVTWNKTTQYQYLFGESMLVAPVYEDTETRDGIYLPKGKWLDYWSGKVYNGPRIVNDYDAPLDKLPLFVKAGAIIPMWPENNSFKELANDHRVILDIYPHGESSFSLYEDDGISREYQDGASAKQLITTNAPKNGKGNIEITVGSSDGEYDGKPESRPYTFTVHTGEKPANVGIGKGKKLMEYDSKEDFAKASEGWYYDAEDRNGIVHIKTKPMSTSESFTMTIHGSSSVGDDEGDPAALFRLEVPDEKKAGDPITVTASFLNGSTKKMKDVLLSLEVPNGWEVDGSTNALFNKLDKDKEVTATFTLIPPEHTGEGEYDIVAHSTFKQSGDDYTTNAYSNVSIMDPYKLKQSEMTATATSEQSGSDPAENAIDGNQNTMWHTDWSGDDKLPQSITLDLGGKHEINEVTYLPRQSGTNGIITKYKLYTSTDGENFREIANGEWSNDKAEKSIRFDSIEASHIKLEAIEGVGGFASAAELNVFVSKRHQDTSTQSLLKSLRDNRDKVYTADAFHELELHLIAVSRYENKQKAKKVVKHMKGWKSLLDQQLEKDVISDKAFDSFQKQADKLIKKWK</sequence>
<dbReference type="SUPFAM" id="SSF49785">
    <property type="entry name" value="Galactose-binding domain-like"/>
    <property type="match status" value="1"/>
</dbReference>
<dbReference type="PROSITE" id="PS50022">
    <property type="entry name" value="FA58C_3"/>
    <property type="match status" value="1"/>
</dbReference>
<feature type="compositionally biased region" description="Polar residues" evidence="3">
    <location>
        <begin position="872"/>
        <end position="885"/>
    </location>
</feature>
<dbReference type="GO" id="GO:0030246">
    <property type="term" value="F:carbohydrate binding"/>
    <property type="evidence" value="ECO:0007669"/>
    <property type="project" value="InterPro"/>
</dbReference>
<feature type="domain" description="F5/8 type C" evidence="5">
    <location>
        <begin position="855"/>
        <end position="1003"/>
    </location>
</feature>
<organism evidence="6 7">
    <name type="scientific">Virgibacillus salarius</name>
    <dbReference type="NCBI Taxonomy" id="447199"/>
    <lineage>
        <taxon>Bacteria</taxon>
        <taxon>Bacillati</taxon>
        <taxon>Bacillota</taxon>
        <taxon>Bacilli</taxon>
        <taxon>Bacillales</taxon>
        <taxon>Bacillaceae</taxon>
        <taxon>Virgibacillus</taxon>
    </lineage>
</organism>
<evidence type="ECO:0000256" key="3">
    <source>
        <dbReference type="SAM" id="MobiDB-lite"/>
    </source>
</evidence>
<dbReference type="EMBL" id="JAGSOT010000014">
    <property type="protein sequence ID" value="MBR7795722.1"/>
    <property type="molecule type" value="Genomic_DNA"/>
</dbReference>
<dbReference type="InterPro" id="IPR011013">
    <property type="entry name" value="Gal_mutarotase_sf_dom"/>
</dbReference>
<dbReference type="SUPFAM" id="SSF51011">
    <property type="entry name" value="Glycosyl hydrolase domain"/>
    <property type="match status" value="1"/>
</dbReference>
<dbReference type="Pfam" id="PF01055">
    <property type="entry name" value="Glyco_hydro_31_2nd"/>
    <property type="match status" value="1"/>
</dbReference>
<dbReference type="Pfam" id="PF10633">
    <property type="entry name" value="NPCBM_assoc"/>
    <property type="match status" value="1"/>
</dbReference>
<dbReference type="InterPro" id="IPR051816">
    <property type="entry name" value="Glycosyl_Hydrolase_31"/>
</dbReference>
<dbReference type="InterPro" id="IPR025887">
    <property type="entry name" value="Glyco_hydro_31_N_dom"/>
</dbReference>
<evidence type="ECO:0000259" key="5">
    <source>
        <dbReference type="PROSITE" id="PS50022"/>
    </source>
</evidence>
<dbReference type="Proteomes" id="UP000675284">
    <property type="component" value="Unassembled WGS sequence"/>
</dbReference>
<feature type="signal peptide" evidence="4">
    <location>
        <begin position="1"/>
        <end position="27"/>
    </location>
</feature>
<protein>
    <submittedName>
        <fullName evidence="6">Discoidin domain-containing protein</fullName>
    </submittedName>
</protein>
<evidence type="ECO:0000256" key="4">
    <source>
        <dbReference type="SAM" id="SignalP"/>
    </source>
</evidence>
<keyword evidence="7" id="KW-1185">Reference proteome</keyword>
<dbReference type="Gene3D" id="2.60.40.1180">
    <property type="entry name" value="Golgi alpha-mannosidase II"/>
    <property type="match status" value="2"/>
</dbReference>
<evidence type="ECO:0000313" key="6">
    <source>
        <dbReference type="EMBL" id="MBR7795722.1"/>
    </source>
</evidence>
<dbReference type="InterPro" id="IPR048395">
    <property type="entry name" value="Glyco_hydro_31_C"/>
</dbReference>
<dbReference type="AlphaFoldDB" id="A0A941IAU2"/>
<dbReference type="InterPro" id="IPR018905">
    <property type="entry name" value="A-galactase_NEW3"/>
</dbReference>
<feature type="chain" id="PRO_5036884660" evidence="4">
    <location>
        <begin position="28"/>
        <end position="1093"/>
    </location>
</feature>
<feature type="region of interest" description="Disordered" evidence="3">
    <location>
        <begin position="872"/>
        <end position="906"/>
    </location>
</feature>
<dbReference type="InterPro" id="IPR000421">
    <property type="entry name" value="FA58C"/>
</dbReference>
<dbReference type="Pfam" id="PF13802">
    <property type="entry name" value="Gal_mutarotas_2"/>
    <property type="match status" value="1"/>
</dbReference>
<dbReference type="RefSeq" id="WP_166530133.1">
    <property type="nucleotide sequence ID" value="NZ_JAGSOT010000014.1"/>
</dbReference>
<dbReference type="InterPro" id="IPR033403">
    <property type="entry name" value="DUF5110"/>
</dbReference>
<dbReference type="GO" id="GO:0004553">
    <property type="term" value="F:hydrolase activity, hydrolyzing O-glycosyl compounds"/>
    <property type="evidence" value="ECO:0007669"/>
    <property type="project" value="InterPro"/>
</dbReference>
<dbReference type="Gene3D" id="3.20.20.80">
    <property type="entry name" value="Glycosidases"/>
    <property type="match status" value="1"/>
</dbReference>
<dbReference type="Pfam" id="PF22888">
    <property type="entry name" value="FIMAH"/>
    <property type="match status" value="1"/>
</dbReference>
<evidence type="ECO:0000256" key="2">
    <source>
        <dbReference type="RuleBase" id="RU361185"/>
    </source>
</evidence>
<evidence type="ECO:0000313" key="7">
    <source>
        <dbReference type="Proteomes" id="UP000675284"/>
    </source>
</evidence>
<dbReference type="InterPro" id="IPR017853">
    <property type="entry name" value="GH"/>
</dbReference>